<reference evidence="2 3" key="1">
    <citation type="journal article" date="2019" name="Int. J. Syst. Evol. Microbiol.">
        <title>The Global Catalogue of Microorganisms (GCM) 10K type strain sequencing project: providing services to taxonomists for standard genome sequencing and annotation.</title>
        <authorList>
            <consortium name="The Broad Institute Genomics Platform"/>
            <consortium name="The Broad Institute Genome Sequencing Center for Infectious Disease"/>
            <person name="Wu L."/>
            <person name="Ma J."/>
        </authorList>
    </citation>
    <scope>NUCLEOTIDE SEQUENCE [LARGE SCALE GENOMIC DNA]</scope>
    <source>
        <strain evidence="2 3">JCM 9731</strain>
    </source>
</reference>
<feature type="transmembrane region" description="Helical" evidence="1">
    <location>
        <begin position="55"/>
        <end position="72"/>
    </location>
</feature>
<comment type="caution">
    <text evidence="2">The sequence shown here is derived from an EMBL/GenBank/DDBJ whole genome shotgun (WGS) entry which is preliminary data.</text>
</comment>
<gene>
    <name evidence="2" type="ORF">GCM10008967_37930</name>
</gene>
<evidence type="ECO:0000313" key="2">
    <source>
        <dbReference type="EMBL" id="GAA0343898.1"/>
    </source>
</evidence>
<dbReference type="EMBL" id="BAAADJ010000062">
    <property type="protein sequence ID" value="GAA0343898.1"/>
    <property type="molecule type" value="Genomic_DNA"/>
</dbReference>
<keyword evidence="1" id="KW-1133">Transmembrane helix</keyword>
<proteinExistence type="predicted"/>
<dbReference type="Proteomes" id="UP001500782">
    <property type="component" value="Unassembled WGS sequence"/>
</dbReference>
<keyword evidence="1" id="KW-0472">Membrane</keyword>
<name>A0ABN0WQ54_9BACI</name>
<evidence type="ECO:0000256" key="1">
    <source>
        <dbReference type="SAM" id="Phobius"/>
    </source>
</evidence>
<feature type="transmembrane region" description="Helical" evidence="1">
    <location>
        <begin position="31"/>
        <end position="49"/>
    </location>
</feature>
<organism evidence="2 3">
    <name type="scientific">Bacillus carboniphilus</name>
    <dbReference type="NCBI Taxonomy" id="86663"/>
    <lineage>
        <taxon>Bacteria</taxon>
        <taxon>Bacillati</taxon>
        <taxon>Bacillota</taxon>
        <taxon>Bacilli</taxon>
        <taxon>Bacillales</taxon>
        <taxon>Bacillaceae</taxon>
        <taxon>Bacillus</taxon>
    </lineage>
</organism>
<evidence type="ECO:0000313" key="3">
    <source>
        <dbReference type="Proteomes" id="UP001500782"/>
    </source>
</evidence>
<keyword evidence="3" id="KW-1185">Reference proteome</keyword>
<keyword evidence="1" id="KW-0812">Transmembrane</keyword>
<protein>
    <submittedName>
        <fullName evidence="2">Uncharacterized protein</fullName>
    </submittedName>
</protein>
<accession>A0ABN0WQ54</accession>
<sequence>MNLGVKARKARVLMRNLDEESQKNWNEAMHICRVLIGVGILIFILFPLLQDLVHTWVFGIMFSLIGWAVKKIDEKLIKDKK</sequence>